<dbReference type="SUPFAM" id="SSF46785">
    <property type="entry name" value="Winged helix' DNA-binding domain"/>
    <property type="match status" value="1"/>
</dbReference>
<dbReference type="Gene3D" id="1.10.150.20">
    <property type="entry name" value="5' to 3' exonuclease, C-terminal subdomain"/>
    <property type="match status" value="2"/>
</dbReference>
<dbReference type="Pfam" id="PF23445">
    <property type="entry name" value="WHD_SNRNP200"/>
    <property type="match status" value="2"/>
</dbReference>
<evidence type="ECO:0000259" key="7">
    <source>
        <dbReference type="PROSITE" id="PS51192"/>
    </source>
</evidence>
<dbReference type="InterPro" id="IPR036388">
    <property type="entry name" value="WH-like_DNA-bd_sf"/>
</dbReference>
<dbReference type="PANTHER" id="PTHR47961">
    <property type="entry name" value="DNA POLYMERASE THETA, PUTATIVE (AFU_ORTHOLOGUE AFUA_1G05260)-RELATED"/>
    <property type="match status" value="1"/>
</dbReference>
<sequence length="2169" mass="249332">MTENGTVNQYKYEEMANKVLRTDKRLLDEGSFLNRNDIDTNPHSLKGVISSKDFGSNIRNTIKNDTEDTDDERKQLRESIESSLNALNDNKNISKKSKSKLKSTKVKKPTSLNGTIEILNYVPSTESTLYSYNQILKWCDDILDNDLPDDVIESLADILIEILKSNDKNTLNKKKLVEESINKNIPDDQFQLLYSLVNSLIDYNQNLNLDDQRISDGLGIIMSSDDENDDVEDNDTEDEDLNNDSEDEKDEDDNNDMNFVNQDVDDSDNIVLLTNTEDPNTIISFDSTNIDKYWISKQLSKYQPKIDEYKHSDISKIIFNELEKVTNKIIDLRTFEKKILNIPDFEMNQLYYILVQNHEIIYYKLKLAQSDDESEKSQILVKLQSLKNNNKRKLDSDNDYNSNPLTESKKKKVSSSTKTVKSSSPSDNYPRNIDLNNLVFTQGSKLMTISQFDLPKGSFKRTKKSWEEIHIPPPEKAPIASDEVAIQISELPEWAQSVFPSNEMTTLNRIQSKVYPSAFLADNNILMCAPTGAGKTNVAMLTVLRTLSKFRNSNGKFQLNNFKIVYIAPLKALVQEQVREFDRRLSHFGITVNELTGDSNLTKHQIETTQILVTTPEKWDVITRKNNDASYINLVKLVIIDEIHLLHDERGPVLESIVARTMKNIDDNVDYNVRFVGLSATLPNYKDVAHFLRVESNGLYYFDSSFRPCPLAQQFVGITEKKAFKKYEAMNDVCYEKVIENLSENNQVIIFVHSRKETAKTAKWLANKLSENKDKYKLLKISDGVREILKSEASNSKNKNLKQVLPMGFGIHHAGMNRDDRQTAEDLFAEGHIKVLVSTATLAWGVNLPAHTVIIKGTSIYSPEKGTWVDLSPQDILQMLGRAGRPRYDTHGDGIIITSRDQIKYYLAVLNQQLPIESQMYSKLADSINAEIVAGSIKSLKECIDWMGYTYLYVRMLHSREIYYVGPQYDNDLDLIERRKDLAYSSFLILAKNGLIKYNYSKDLVVPTVLGKISSFYYISYTNMKNFIDQIKPHFGEIELFRLFGTSEEFKYIPVRKEEKGELQKLLEKAPIPINEDVEDPLSKINVLLQAYISGLKLDGFALMADMVYVSQSAGRLFRALYDLCLKKGWAKLVKILLNICKMIENKLWLTSTPLRQYPNVPPEIINIAERSMTPWKYYLTLTNPSHVIKALKAEKFGNLAYELVSKFPQLDIEASVKPITPSLIQLDLEIFPRWKWDTEIHGFTQSFTLLVEDCDGEKILYSDQFFVRKDYINEIHYISFSIPLSENEQPNYFVSLISDKWLFCEKKIPVMLTNMKVPKKFPALTPVIESDLVPVSDVGIKEFITVFPFKYFNKFQSQVFDTIYNNDENVLFATSKGNGKTDIALLSLLKLWKDEGGRAIYIQPNQKCIDITLKKWKKTLSKLASGKVISKFIGDITIDLQILVQSHLVLCTPLQFESISRRWQQRKSIQSIELIIADDCHVVGSGIDGSFYELALNRFRYIATNLEKKIRFVALSSSIANYKDFADWLDVPKSNVFDFEARQRVFPLEVKFDFSEIHHNPSLLKCLIKPAYNHISNFDERKGEKNCLIFVNQKKDVVEIAKEFVMKLKIENKSWLGTNLETVQKYLEKVQDKSLKLCLKYGVGFCYSSMNSSDMNIVLSLFDSEVIKSLVVTKDSCHWAPSATSVLVLGTKEYEGKEHRFIDYTINEILEMIGLARKTQNSVATAIIYTNSFKLDYYKRFIAMPLPLESHLNNFIHDALVSDIKLIKNRQYAIDWITYSLFYRKLQLNPSYYQLKGTTDDELSEYLSGLIENTLNDLKEADIVELDIDDTVDNNSENEEDDDDKIEIIPTDNCMIANYYSISYATMEILGRLNETLKMKNILELLCHATEFENVPIRENDGFALSKLYHSIPLKWTSELNFESPSLKVFILLQAYFSRQHLSIDFMEDLYYILPMAHRLSYASVDILSSQGYLNAMYAMDLCQMISQGIWSNEDCLKQIPFFDDNIIKRCKSNDVKTVYDIMELEDDVREAILEGLTEKEVSKVADFVNKYPNLEVNYKLDGTVIAGESKEIFVEINRDEDVDDRTIASSAYPEKKFENWWIVLGDRKSNELYSIKKLAIPKESQTIKLEFTIPEVGKKDLYIWVVSDSYIDADKQVEVKSLDVKAP</sequence>
<dbReference type="InterPro" id="IPR035892">
    <property type="entry name" value="C2_domain_sf"/>
</dbReference>
<keyword evidence="10" id="KW-1185">Reference proteome</keyword>
<evidence type="ECO:0000259" key="8">
    <source>
        <dbReference type="PROSITE" id="PS51194"/>
    </source>
</evidence>
<accession>A0AAV5R163</accession>
<dbReference type="SMART" id="SM00487">
    <property type="entry name" value="DEXDc"/>
    <property type="match status" value="2"/>
</dbReference>
<dbReference type="FunFam" id="2.60.40.150:FF:000004">
    <property type="entry name" value="RNA helicase, activating signal cointegrator 1"/>
    <property type="match status" value="1"/>
</dbReference>
<dbReference type="CDD" id="cd18795">
    <property type="entry name" value="SF2_C_Ski2"/>
    <property type="match status" value="1"/>
</dbReference>
<keyword evidence="2" id="KW-0547">Nucleotide-binding</keyword>
<dbReference type="FunFam" id="3.40.50.300:FF:000062">
    <property type="entry name" value="U5 small nuclear ribonucleoprotein helicase"/>
    <property type="match status" value="1"/>
</dbReference>
<dbReference type="GO" id="GO:0003676">
    <property type="term" value="F:nucleic acid binding"/>
    <property type="evidence" value="ECO:0007669"/>
    <property type="project" value="InterPro"/>
</dbReference>
<dbReference type="Gene3D" id="3.40.50.300">
    <property type="entry name" value="P-loop containing nucleotide triphosphate hydrolases"/>
    <property type="match status" value="4"/>
</dbReference>
<dbReference type="Pfam" id="PF18149">
    <property type="entry name" value="Helicase_PWI"/>
    <property type="match status" value="1"/>
</dbReference>
<keyword evidence="4 9" id="KW-0347">Helicase</keyword>
<organism evidence="9 10">
    <name type="scientific">Pichia kluyveri</name>
    <name type="common">Yeast</name>
    <dbReference type="NCBI Taxonomy" id="36015"/>
    <lineage>
        <taxon>Eukaryota</taxon>
        <taxon>Fungi</taxon>
        <taxon>Dikarya</taxon>
        <taxon>Ascomycota</taxon>
        <taxon>Saccharomycotina</taxon>
        <taxon>Pichiomycetes</taxon>
        <taxon>Pichiales</taxon>
        <taxon>Pichiaceae</taxon>
        <taxon>Pichia</taxon>
    </lineage>
</organism>
<dbReference type="InterPro" id="IPR036390">
    <property type="entry name" value="WH_DNA-bd_sf"/>
</dbReference>
<dbReference type="GO" id="GO:0005524">
    <property type="term" value="F:ATP binding"/>
    <property type="evidence" value="ECO:0007669"/>
    <property type="project" value="UniProtKB-KW"/>
</dbReference>
<dbReference type="GO" id="GO:0005634">
    <property type="term" value="C:nucleus"/>
    <property type="evidence" value="ECO:0007669"/>
    <property type="project" value="TreeGrafter"/>
</dbReference>
<feature type="domain" description="Helicase C-terminal" evidence="8">
    <location>
        <begin position="734"/>
        <end position="944"/>
    </location>
</feature>
<evidence type="ECO:0000256" key="4">
    <source>
        <dbReference type="ARBA" id="ARBA00022806"/>
    </source>
</evidence>
<dbReference type="SUPFAM" id="SSF158702">
    <property type="entry name" value="Sec63 N-terminal domain-like"/>
    <property type="match status" value="2"/>
</dbReference>
<dbReference type="FunFam" id="1.10.3380.10:FF:000001">
    <property type="entry name" value="U5 small nuclear ribonucleoprotein helicase"/>
    <property type="match status" value="1"/>
</dbReference>
<evidence type="ECO:0000256" key="6">
    <source>
        <dbReference type="SAM" id="MobiDB-lite"/>
    </source>
</evidence>
<dbReference type="GO" id="GO:0006397">
    <property type="term" value="P:mRNA processing"/>
    <property type="evidence" value="ECO:0007669"/>
    <property type="project" value="UniProtKB-ARBA"/>
</dbReference>
<feature type="region of interest" description="Disordered" evidence="6">
    <location>
        <begin position="87"/>
        <end position="106"/>
    </location>
</feature>
<dbReference type="Gene3D" id="1.10.3380.10">
    <property type="entry name" value="Sec63 N-terminal domain-like domain"/>
    <property type="match status" value="2"/>
</dbReference>
<dbReference type="Proteomes" id="UP001378960">
    <property type="component" value="Unassembled WGS sequence"/>
</dbReference>
<dbReference type="InterPro" id="IPR048863">
    <property type="entry name" value="BRR2_plug"/>
</dbReference>
<dbReference type="SMART" id="SM00490">
    <property type="entry name" value="HELICc"/>
    <property type="match status" value="1"/>
</dbReference>
<dbReference type="Gene3D" id="2.60.40.150">
    <property type="entry name" value="C2 domain"/>
    <property type="match status" value="2"/>
</dbReference>
<dbReference type="FunFam" id="1.10.10.10:FF:000012">
    <property type="entry name" value="U5 small nuclear ribonucleoprotein helicase"/>
    <property type="match status" value="1"/>
</dbReference>
<dbReference type="InterPro" id="IPR041094">
    <property type="entry name" value="Brr2_helicase_PWI"/>
</dbReference>
<dbReference type="FunFam" id="1.10.10.10:FF:000024">
    <property type="entry name" value="U5 small nuclear ribonucleoprotein helicase"/>
    <property type="match status" value="1"/>
</dbReference>
<dbReference type="Pfam" id="PF00271">
    <property type="entry name" value="Helicase_C"/>
    <property type="match status" value="1"/>
</dbReference>
<dbReference type="InterPro" id="IPR027417">
    <property type="entry name" value="P-loop_NTPase"/>
</dbReference>
<dbReference type="PROSITE" id="PS51194">
    <property type="entry name" value="HELICASE_CTER"/>
    <property type="match status" value="1"/>
</dbReference>
<reference evidence="9 10" key="1">
    <citation type="journal article" date="2023" name="Elife">
        <title>Identification of key yeast species and microbe-microbe interactions impacting larval growth of Drosophila in the wild.</title>
        <authorList>
            <person name="Mure A."/>
            <person name="Sugiura Y."/>
            <person name="Maeda R."/>
            <person name="Honda K."/>
            <person name="Sakurai N."/>
            <person name="Takahashi Y."/>
            <person name="Watada M."/>
            <person name="Katoh T."/>
            <person name="Gotoh A."/>
            <person name="Gotoh Y."/>
            <person name="Taniguchi I."/>
            <person name="Nakamura K."/>
            <person name="Hayashi T."/>
            <person name="Katayama T."/>
            <person name="Uemura T."/>
            <person name="Hattori Y."/>
        </authorList>
    </citation>
    <scope>NUCLEOTIDE SEQUENCE [LARGE SCALE GENOMIC DNA]</scope>
    <source>
        <strain evidence="9 10">PK-24</strain>
    </source>
</reference>
<feature type="region of interest" description="Disordered" evidence="6">
    <location>
        <begin position="220"/>
        <end position="261"/>
    </location>
</feature>
<name>A0AAV5R163_PICKL</name>
<dbReference type="GO" id="GO:0004386">
    <property type="term" value="F:helicase activity"/>
    <property type="evidence" value="ECO:0007669"/>
    <property type="project" value="UniProtKB-KW"/>
</dbReference>
<feature type="region of interest" description="Disordered" evidence="6">
    <location>
        <begin position="391"/>
        <end position="429"/>
    </location>
</feature>
<dbReference type="InterPro" id="IPR014001">
    <property type="entry name" value="Helicase_ATP-bd"/>
</dbReference>
<dbReference type="InterPro" id="IPR014756">
    <property type="entry name" value="Ig_E-set"/>
</dbReference>
<evidence type="ECO:0000256" key="3">
    <source>
        <dbReference type="ARBA" id="ARBA00022801"/>
    </source>
</evidence>
<feature type="compositionally biased region" description="Acidic residues" evidence="6">
    <location>
        <begin position="224"/>
        <end position="255"/>
    </location>
</feature>
<feature type="domain" description="Helicase ATP-binding" evidence="7">
    <location>
        <begin position="516"/>
        <end position="700"/>
    </location>
</feature>
<dbReference type="InterPro" id="IPR001650">
    <property type="entry name" value="Helicase_C-like"/>
</dbReference>
<keyword evidence="1" id="KW-0677">Repeat</keyword>
<protein>
    <submittedName>
        <fullName evidence="9">ATP-dependent RNA helicase</fullName>
    </submittedName>
</protein>
<dbReference type="Pfam" id="PF00270">
    <property type="entry name" value="DEAD"/>
    <property type="match status" value="2"/>
</dbReference>
<keyword evidence="3" id="KW-0378">Hydrolase</keyword>
<gene>
    <name evidence="9" type="ORF">DAPK24_009640</name>
</gene>
<evidence type="ECO:0000313" key="10">
    <source>
        <dbReference type="Proteomes" id="UP001378960"/>
    </source>
</evidence>
<dbReference type="Pfam" id="PF02889">
    <property type="entry name" value="Sec63"/>
    <property type="match status" value="2"/>
</dbReference>
<feature type="compositionally biased region" description="Low complexity" evidence="6">
    <location>
        <begin position="414"/>
        <end position="424"/>
    </location>
</feature>
<evidence type="ECO:0000256" key="5">
    <source>
        <dbReference type="ARBA" id="ARBA00022840"/>
    </source>
</evidence>
<dbReference type="Gene3D" id="1.10.10.10">
    <property type="entry name" value="Winged helix-like DNA-binding domain superfamily/Winged helix DNA-binding domain"/>
    <property type="match status" value="2"/>
</dbReference>
<dbReference type="InterPro" id="IPR050474">
    <property type="entry name" value="Hel308_SKI2-like"/>
</dbReference>
<dbReference type="FunFam" id="3.40.50.300:FF:000102">
    <property type="entry name" value="RNA helicase, activating signal cointegrator 1"/>
    <property type="match status" value="1"/>
</dbReference>
<feature type="domain" description="Helicase ATP-binding" evidence="7">
    <location>
        <begin position="1362"/>
        <end position="1538"/>
    </location>
</feature>
<dbReference type="PANTHER" id="PTHR47961:SF4">
    <property type="entry name" value="ACTIVATING SIGNAL COINTEGRATOR 1 COMPLEX SUBUNIT 3"/>
    <property type="match status" value="1"/>
</dbReference>
<dbReference type="GO" id="GO:0016787">
    <property type="term" value="F:hydrolase activity"/>
    <property type="evidence" value="ECO:0007669"/>
    <property type="project" value="UniProtKB-KW"/>
</dbReference>
<evidence type="ECO:0000256" key="1">
    <source>
        <dbReference type="ARBA" id="ARBA00022737"/>
    </source>
</evidence>
<dbReference type="InterPro" id="IPR004179">
    <property type="entry name" value="Sec63-dom"/>
</dbReference>
<dbReference type="EMBL" id="BTGB01000001">
    <property type="protein sequence ID" value="GMM44389.1"/>
    <property type="molecule type" value="Genomic_DNA"/>
</dbReference>
<dbReference type="PIRSF" id="PIRSF039073">
    <property type="entry name" value="BRR2"/>
    <property type="match status" value="1"/>
</dbReference>
<dbReference type="Pfam" id="PF21188">
    <property type="entry name" value="BRR2_plug"/>
    <property type="match status" value="1"/>
</dbReference>
<dbReference type="SUPFAM" id="SSF81296">
    <property type="entry name" value="E set domains"/>
    <property type="match status" value="1"/>
</dbReference>
<comment type="caution">
    <text evidence="9">The sequence shown here is derived from an EMBL/GenBank/DDBJ whole genome shotgun (WGS) entry which is preliminary data.</text>
</comment>
<evidence type="ECO:0000256" key="2">
    <source>
        <dbReference type="ARBA" id="ARBA00022741"/>
    </source>
</evidence>
<evidence type="ECO:0000313" key="9">
    <source>
        <dbReference type="EMBL" id="GMM44389.1"/>
    </source>
</evidence>
<proteinExistence type="predicted"/>
<dbReference type="InterPro" id="IPR011545">
    <property type="entry name" value="DEAD/DEAH_box_helicase_dom"/>
</dbReference>
<dbReference type="PROSITE" id="PS51192">
    <property type="entry name" value="HELICASE_ATP_BIND_1"/>
    <property type="match status" value="2"/>
</dbReference>
<feature type="compositionally biased region" description="Basic residues" evidence="6">
    <location>
        <begin position="93"/>
        <end position="106"/>
    </location>
</feature>
<keyword evidence="5" id="KW-0067">ATP-binding</keyword>
<dbReference type="SMART" id="SM00973">
    <property type="entry name" value="Sec63"/>
    <property type="match status" value="2"/>
</dbReference>
<dbReference type="SUPFAM" id="SSF52540">
    <property type="entry name" value="P-loop containing nucleoside triphosphate hydrolases"/>
    <property type="match status" value="3"/>
</dbReference>
<dbReference type="InterPro" id="IPR057842">
    <property type="entry name" value="WH_MER3"/>
</dbReference>